<dbReference type="EMBL" id="QGKX02000088">
    <property type="protein sequence ID" value="KAF3585423.1"/>
    <property type="molecule type" value="Genomic_DNA"/>
</dbReference>
<organism evidence="2 3">
    <name type="scientific">Brassica cretica</name>
    <name type="common">Mustard</name>
    <dbReference type="NCBI Taxonomy" id="69181"/>
    <lineage>
        <taxon>Eukaryota</taxon>
        <taxon>Viridiplantae</taxon>
        <taxon>Streptophyta</taxon>
        <taxon>Embryophyta</taxon>
        <taxon>Tracheophyta</taxon>
        <taxon>Spermatophyta</taxon>
        <taxon>Magnoliopsida</taxon>
        <taxon>eudicotyledons</taxon>
        <taxon>Gunneridae</taxon>
        <taxon>Pentapetalae</taxon>
        <taxon>rosids</taxon>
        <taxon>malvids</taxon>
        <taxon>Brassicales</taxon>
        <taxon>Brassicaceae</taxon>
        <taxon>Brassiceae</taxon>
        <taxon>Brassica</taxon>
    </lineage>
</organism>
<feature type="compositionally biased region" description="Basic and acidic residues" evidence="1">
    <location>
        <begin position="1"/>
        <end position="10"/>
    </location>
</feature>
<dbReference type="AlphaFoldDB" id="A0A8S9RY84"/>
<evidence type="ECO:0000256" key="1">
    <source>
        <dbReference type="SAM" id="MobiDB-lite"/>
    </source>
</evidence>
<gene>
    <name evidence="2" type="ORF">F2Q69_00030743</name>
</gene>
<name>A0A8S9RY84_BRACR</name>
<sequence length="140" mass="15889">MKEESGERPDSVLISGAERRKDLNVGEREGEVTCRMKTKSRYGDRKKSLRGRKKETKGIRRRNWRGRIKNPRNTLHVSGGKTTREHESLDKHRGAPPYYFPSSGNLSLKKPRSSPIGTLSFAESKHQLRSTPAFPQSKGS</sequence>
<protein>
    <submittedName>
        <fullName evidence="2">Uncharacterized protein</fullName>
    </submittedName>
</protein>
<feature type="compositionally biased region" description="Basic and acidic residues" evidence="1">
    <location>
        <begin position="82"/>
        <end position="93"/>
    </location>
</feature>
<feature type="region of interest" description="Disordered" evidence="1">
    <location>
        <begin position="1"/>
        <end position="140"/>
    </location>
</feature>
<dbReference type="Proteomes" id="UP000712600">
    <property type="component" value="Unassembled WGS sequence"/>
</dbReference>
<proteinExistence type="predicted"/>
<feature type="compositionally biased region" description="Basic residues" evidence="1">
    <location>
        <begin position="47"/>
        <end position="70"/>
    </location>
</feature>
<evidence type="ECO:0000313" key="2">
    <source>
        <dbReference type="EMBL" id="KAF3585423.1"/>
    </source>
</evidence>
<feature type="compositionally biased region" description="Polar residues" evidence="1">
    <location>
        <begin position="129"/>
        <end position="140"/>
    </location>
</feature>
<evidence type="ECO:0000313" key="3">
    <source>
        <dbReference type="Proteomes" id="UP000712600"/>
    </source>
</evidence>
<reference evidence="2" key="1">
    <citation type="submission" date="2019-12" db="EMBL/GenBank/DDBJ databases">
        <title>Genome sequencing and annotation of Brassica cretica.</title>
        <authorList>
            <person name="Studholme D.J."/>
            <person name="Sarris P."/>
        </authorList>
    </citation>
    <scope>NUCLEOTIDE SEQUENCE</scope>
    <source>
        <strain evidence="2">PFS-109/04</strain>
        <tissue evidence="2">Leaf</tissue>
    </source>
</reference>
<accession>A0A8S9RY84</accession>
<feature type="compositionally biased region" description="Basic and acidic residues" evidence="1">
    <location>
        <begin position="17"/>
        <end position="34"/>
    </location>
</feature>
<comment type="caution">
    <text evidence="2">The sequence shown here is derived from an EMBL/GenBank/DDBJ whole genome shotgun (WGS) entry which is preliminary data.</text>
</comment>